<sequence>MTNSQPPLDNSTQQEITRKILLDVITLLLERPGALNGHAAATLLLAGVRLLPTDNEQPIATLPSMSWGADEELRTRFREARQRC</sequence>
<keyword evidence="2" id="KW-1185">Reference proteome</keyword>
<comment type="caution">
    <text evidence="1">The sequence shown here is derived from an EMBL/GenBank/DDBJ whole genome shotgun (WGS) entry which is preliminary data.</text>
</comment>
<protein>
    <submittedName>
        <fullName evidence="1">Uncharacterized protein</fullName>
    </submittedName>
</protein>
<gene>
    <name evidence="1" type="ORF">ACFOD7_16180</name>
</gene>
<proteinExistence type="predicted"/>
<accession>A0ABV7ILF0</accession>
<name>A0ABV7ILF0_9RHOB</name>
<dbReference type="RefSeq" id="WP_207472204.1">
    <property type="nucleotide sequence ID" value="NZ_JAFNAW010000130.1"/>
</dbReference>
<dbReference type="Proteomes" id="UP001595557">
    <property type="component" value="Unassembled WGS sequence"/>
</dbReference>
<evidence type="ECO:0000313" key="1">
    <source>
        <dbReference type="EMBL" id="MFC3169590.1"/>
    </source>
</evidence>
<dbReference type="EMBL" id="JBHRTE010000077">
    <property type="protein sequence ID" value="MFC3169590.1"/>
    <property type="molecule type" value="Genomic_DNA"/>
</dbReference>
<organism evidence="1 2">
    <name type="scientific">Paracoccus fontiphilus</name>
    <dbReference type="NCBI Taxonomy" id="1815556"/>
    <lineage>
        <taxon>Bacteria</taxon>
        <taxon>Pseudomonadati</taxon>
        <taxon>Pseudomonadota</taxon>
        <taxon>Alphaproteobacteria</taxon>
        <taxon>Rhodobacterales</taxon>
        <taxon>Paracoccaceae</taxon>
        <taxon>Paracoccus</taxon>
    </lineage>
</organism>
<reference evidence="2" key="1">
    <citation type="journal article" date="2019" name="Int. J. Syst. Evol. Microbiol.">
        <title>The Global Catalogue of Microorganisms (GCM) 10K type strain sequencing project: providing services to taxonomists for standard genome sequencing and annotation.</title>
        <authorList>
            <consortium name="The Broad Institute Genomics Platform"/>
            <consortium name="The Broad Institute Genome Sequencing Center for Infectious Disease"/>
            <person name="Wu L."/>
            <person name="Ma J."/>
        </authorList>
    </citation>
    <scope>NUCLEOTIDE SEQUENCE [LARGE SCALE GENOMIC DNA]</scope>
    <source>
        <strain evidence="2">KCTC 52239</strain>
    </source>
</reference>
<evidence type="ECO:0000313" key="2">
    <source>
        <dbReference type="Proteomes" id="UP001595557"/>
    </source>
</evidence>